<evidence type="ECO:0000313" key="15">
    <source>
        <dbReference type="Proteomes" id="UP000434916"/>
    </source>
</evidence>
<keyword evidence="1" id="KW-1133">Transmembrane helix</keyword>
<protein>
    <submittedName>
        <fullName evidence="8">Uncharacterized protein</fullName>
    </submittedName>
</protein>
<dbReference type="EMBL" id="WNCN01000006">
    <property type="protein sequence ID" value="MTU39011.1"/>
    <property type="molecule type" value="Genomic_DNA"/>
</dbReference>
<evidence type="ECO:0000313" key="4">
    <source>
        <dbReference type="EMBL" id="MTU39011.1"/>
    </source>
</evidence>
<evidence type="ECO:0000313" key="14">
    <source>
        <dbReference type="Proteomes" id="UP000286260"/>
    </source>
</evidence>
<evidence type="ECO:0000313" key="10">
    <source>
        <dbReference type="EMBL" id="RHH78346.1"/>
    </source>
</evidence>
<evidence type="ECO:0000313" key="11">
    <source>
        <dbReference type="Proteomes" id="UP000261088"/>
    </source>
</evidence>
<dbReference type="EMBL" id="BQNZ01000001">
    <property type="protein sequence ID" value="GKH72138.1"/>
    <property type="molecule type" value="Genomic_DNA"/>
</dbReference>
<dbReference type="EMBL" id="QRKC01000002">
    <property type="protein sequence ID" value="RHH78346.1"/>
    <property type="molecule type" value="Genomic_DNA"/>
</dbReference>
<reference evidence="2" key="3">
    <citation type="submission" date="2022-01" db="EMBL/GenBank/DDBJ databases">
        <title>Novel bile acid biosynthetic pathways are enriched in the microbiome of centenarians.</title>
        <authorList>
            <person name="Sato Y."/>
            <person name="Atarashi K."/>
            <person name="Plichta R.D."/>
            <person name="Arai Y."/>
            <person name="Sasajima S."/>
            <person name="Kearney M.S."/>
            <person name="Suda W."/>
            <person name="Takeshita K."/>
            <person name="Sasaki T."/>
            <person name="Okamoto S."/>
            <person name="Skelly N.A."/>
            <person name="Okamura Y."/>
            <person name="Vlamakis H."/>
            <person name="Li Y."/>
            <person name="Tanoue T."/>
            <person name="Takei H."/>
            <person name="Nittono H."/>
            <person name="Narushima S."/>
            <person name="Irie J."/>
            <person name="Itoh H."/>
            <person name="Moriya K."/>
            <person name="Sugiura Y."/>
            <person name="Suematsu M."/>
            <person name="Moritoki N."/>
            <person name="Shibata S."/>
            <person name="Littman R.D."/>
            <person name="Fischbach A.M."/>
            <person name="Uwamino Y."/>
            <person name="Inoue T."/>
            <person name="Honda A."/>
            <person name="Hattori M."/>
            <person name="Murai T."/>
            <person name="Xavier J.R."/>
            <person name="Hirose N."/>
            <person name="Honda K."/>
        </authorList>
    </citation>
    <scope>NUCLEOTIDE SEQUENCE</scope>
    <source>
        <strain evidence="2">CE91-St3</strain>
    </source>
</reference>
<reference evidence="15 16" key="2">
    <citation type="journal article" date="2019" name="Nat. Med.">
        <title>A library of human gut bacterial isolates paired with longitudinal multiomics data enables mechanistic microbiome research.</title>
        <authorList>
            <person name="Poyet M."/>
            <person name="Groussin M."/>
            <person name="Gibbons S.M."/>
            <person name="Avila-Pacheco J."/>
            <person name="Jiang X."/>
            <person name="Kearney S.M."/>
            <person name="Perrotta A.R."/>
            <person name="Berdy B."/>
            <person name="Zhao S."/>
            <person name="Lieberman T.D."/>
            <person name="Swanson P.K."/>
            <person name="Smith M."/>
            <person name="Roesemann S."/>
            <person name="Alexander J.E."/>
            <person name="Rich S.A."/>
            <person name="Livny J."/>
            <person name="Vlamakis H."/>
            <person name="Clish C."/>
            <person name="Bullock K."/>
            <person name="Deik A."/>
            <person name="Scott J."/>
            <person name="Pierce K.A."/>
            <person name="Xavier R.J."/>
            <person name="Alm E.J."/>
        </authorList>
    </citation>
    <scope>NUCLEOTIDE SEQUENCE [LARGE SCALE GENOMIC DNA]</scope>
    <source>
        <strain evidence="6 18">BIOML-A11</strain>
        <strain evidence="5 17">BIOML-A16</strain>
        <strain evidence="3 16">BIOML-A25</strain>
        <strain evidence="4 15">BIOML-A29</strain>
    </source>
</reference>
<keyword evidence="15" id="KW-1185">Reference proteome</keyword>
<evidence type="ECO:0000313" key="9">
    <source>
        <dbReference type="EMBL" id="RHC88129.1"/>
    </source>
</evidence>
<dbReference type="Proteomes" id="UP000448908">
    <property type="component" value="Unassembled WGS sequence"/>
</dbReference>
<evidence type="ECO:0000313" key="8">
    <source>
        <dbReference type="EMBL" id="RGZ46539.1"/>
    </source>
</evidence>
<evidence type="ECO:0000313" key="6">
    <source>
        <dbReference type="EMBL" id="MTV03347.1"/>
    </source>
</evidence>
<evidence type="ECO:0000313" key="2">
    <source>
        <dbReference type="EMBL" id="GKH72138.1"/>
    </source>
</evidence>
<organism evidence="8 13">
    <name type="scientific">Parabacteroides merdae</name>
    <dbReference type="NCBI Taxonomy" id="46503"/>
    <lineage>
        <taxon>Bacteria</taxon>
        <taxon>Pseudomonadati</taxon>
        <taxon>Bacteroidota</taxon>
        <taxon>Bacteroidia</taxon>
        <taxon>Bacteroidales</taxon>
        <taxon>Tannerellaceae</taxon>
        <taxon>Parabacteroides</taxon>
    </lineage>
</organism>
<gene>
    <name evidence="2" type="ORF">CE91St3_20010</name>
    <name evidence="10" type="ORF">DW191_06590</name>
    <name evidence="9" type="ORF">DW828_06415</name>
    <name evidence="8" type="ORF">DW986_12790</name>
    <name evidence="7" type="ORF">DXB61_08230</name>
    <name evidence="3" type="ORF">GMD66_05580</name>
    <name evidence="4" type="ORF">GMD82_05735</name>
    <name evidence="5" type="ORF">GMD92_09795</name>
    <name evidence="6" type="ORF">GME02_17230</name>
</gene>
<name>A0A351DXQ7_9BACT</name>
<evidence type="ECO:0000313" key="17">
    <source>
        <dbReference type="Proteomes" id="UP000448908"/>
    </source>
</evidence>
<evidence type="ECO:0000313" key="16">
    <source>
        <dbReference type="Proteomes" id="UP000437446"/>
    </source>
</evidence>
<dbReference type="EMBL" id="QSUP01000007">
    <property type="protein sequence ID" value="RGN52213.1"/>
    <property type="molecule type" value="Genomic_DNA"/>
</dbReference>
<proteinExistence type="predicted"/>
<dbReference type="AlphaFoldDB" id="A0A351DXQ7"/>
<dbReference type="Proteomes" id="UP000283732">
    <property type="component" value="Unassembled WGS sequence"/>
</dbReference>
<dbReference type="Proteomes" id="UP000286260">
    <property type="component" value="Unassembled WGS sequence"/>
</dbReference>
<keyword evidence="1" id="KW-0812">Transmembrane</keyword>
<keyword evidence="1" id="KW-0472">Membrane</keyword>
<dbReference type="EMBL" id="WNDD01000022">
    <property type="protein sequence ID" value="MTV03347.1"/>
    <property type="molecule type" value="Genomic_DNA"/>
</dbReference>
<dbReference type="Proteomes" id="UP000482671">
    <property type="component" value="Unassembled WGS sequence"/>
</dbReference>
<dbReference type="EMBL" id="QSII01000006">
    <property type="protein sequence ID" value="RHC88129.1"/>
    <property type="molecule type" value="Genomic_DNA"/>
</dbReference>
<dbReference type="Proteomes" id="UP000434916">
    <property type="component" value="Unassembled WGS sequence"/>
</dbReference>
<feature type="transmembrane region" description="Helical" evidence="1">
    <location>
        <begin position="12"/>
        <end position="31"/>
    </location>
</feature>
<dbReference type="STRING" id="46503.ERS852463_00335"/>
<evidence type="ECO:0000256" key="1">
    <source>
        <dbReference type="SAM" id="Phobius"/>
    </source>
</evidence>
<evidence type="ECO:0000313" key="7">
    <source>
        <dbReference type="EMBL" id="RGN52213.1"/>
    </source>
</evidence>
<reference evidence="11 12" key="1">
    <citation type="submission" date="2018-08" db="EMBL/GenBank/DDBJ databases">
        <title>A genome reference for cultivated species of the human gut microbiota.</title>
        <authorList>
            <person name="Zou Y."/>
            <person name="Xue W."/>
            <person name="Luo G."/>
        </authorList>
    </citation>
    <scope>NUCLEOTIDE SEQUENCE [LARGE SCALE GENOMIC DNA]</scope>
    <source>
        <strain evidence="10 12">AM16-50</strain>
        <strain evidence="9 14">AM34-17</strain>
        <strain evidence="8 13">AM50-15</strain>
        <strain evidence="7 11">OM05-11AA</strain>
    </source>
</reference>
<evidence type="ECO:0000313" key="12">
    <source>
        <dbReference type="Proteomes" id="UP000283732"/>
    </source>
</evidence>
<comment type="caution">
    <text evidence="8">The sequence shown here is derived from an EMBL/GenBank/DDBJ whole genome shotgun (WGS) entry which is preliminary data.</text>
</comment>
<dbReference type="EMBL" id="WNDA01000013">
    <property type="protein sequence ID" value="MTU69360.1"/>
    <property type="molecule type" value="Genomic_DNA"/>
</dbReference>
<dbReference type="Proteomes" id="UP000437446">
    <property type="component" value="Unassembled WGS sequence"/>
</dbReference>
<dbReference type="EMBL" id="WNCR01000002">
    <property type="protein sequence ID" value="MTU28695.1"/>
    <property type="molecule type" value="Genomic_DNA"/>
</dbReference>
<evidence type="ECO:0000313" key="18">
    <source>
        <dbReference type="Proteomes" id="UP000482671"/>
    </source>
</evidence>
<accession>A0A351DXQ7</accession>
<evidence type="ECO:0000313" key="3">
    <source>
        <dbReference type="EMBL" id="MTU28695.1"/>
    </source>
</evidence>
<dbReference type="Proteomes" id="UP001055114">
    <property type="component" value="Unassembled WGS sequence"/>
</dbReference>
<dbReference type="Proteomes" id="UP000285173">
    <property type="component" value="Unassembled WGS sequence"/>
</dbReference>
<dbReference type="Proteomes" id="UP000261088">
    <property type="component" value="Unassembled WGS sequence"/>
</dbReference>
<evidence type="ECO:0000313" key="13">
    <source>
        <dbReference type="Proteomes" id="UP000285173"/>
    </source>
</evidence>
<sequence>MLVTTVDKKIKFYQRVILMIMLVFMPFYSVGSDFFLEGFPSSSIEVVENGVHDVLDFDDNASLRTVRQEQIQIQQFVADFIADWLTIINVHELIHSLELQQCAFLPIFYQLHKTQSFVWFCSYLI</sequence>
<dbReference type="OrthoDB" id="1095968at2"/>
<evidence type="ECO:0000313" key="5">
    <source>
        <dbReference type="EMBL" id="MTU69360.1"/>
    </source>
</evidence>
<dbReference type="EMBL" id="QSEF01000017">
    <property type="protein sequence ID" value="RGZ46539.1"/>
    <property type="molecule type" value="Genomic_DNA"/>
</dbReference>